<dbReference type="STRING" id="1121409.SAMN02745124_01808"/>
<feature type="compositionally biased region" description="Low complexity" evidence="1">
    <location>
        <begin position="184"/>
        <end position="197"/>
    </location>
</feature>
<evidence type="ECO:0000256" key="2">
    <source>
        <dbReference type="SAM" id="SignalP"/>
    </source>
</evidence>
<dbReference type="AlphaFoldDB" id="A0A1M5VQ01"/>
<dbReference type="GO" id="GO:0008237">
    <property type="term" value="F:metallopeptidase activity"/>
    <property type="evidence" value="ECO:0007669"/>
    <property type="project" value="InterPro"/>
</dbReference>
<organism evidence="3 4">
    <name type="scientific">Desulfofustis glycolicus DSM 9705</name>
    <dbReference type="NCBI Taxonomy" id="1121409"/>
    <lineage>
        <taxon>Bacteria</taxon>
        <taxon>Pseudomonadati</taxon>
        <taxon>Thermodesulfobacteriota</taxon>
        <taxon>Desulfobulbia</taxon>
        <taxon>Desulfobulbales</taxon>
        <taxon>Desulfocapsaceae</taxon>
        <taxon>Desulfofustis</taxon>
    </lineage>
</organism>
<dbReference type="Proteomes" id="UP000184139">
    <property type="component" value="Unassembled WGS sequence"/>
</dbReference>
<dbReference type="PROSITE" id="PS51257">
    <property type="entry name" value="PROKAR_LIPOPROTEIN"/>
    <property type="match status" value="1"/>
</dbReference>
<reference evidence="3 4" key="1">
    <citation type="submission" date="2016-11" db="EMBL/GenBank/DDBJ databases">
        <authorList>
            <person name="Jaros S."/>
            <person name="Januszkiewicz K."/>
            <person name="Wedrychowicz H."/>
        </authorList>
    </citation>
    <scope>NUCLEOTIDE SEQUENCE [LARGE SCALE GENOMIC DNA]</scope>
    <source>
        <strain evidence="3 4">DSM 9705</strain>
    </source>
</reference>
<dbReference type="InterPro" id="IPR036439">
    <property type="entry name" value="Dockerin_dom_sf"/>
</dbReference>
<sequence length="500" mass="53870">MVDLMRFLLLLVILLTAGCNSGPETSATLPAHPTLFISEPAVHNQLPPASSGERGEVANQFVSINTAVVGLQPGEHLTFQESAQPPVALEITKRAQQANGDVTLTGSAFTDDGEYRMILTSGNGGAFGRIQTPTTTYRITVQNGRTILINLSAEGNTLVPKRPDDAIVPPPKQPRQQAVEDVPTAEPSPATAAAPPAADGRTTIDLMILYTTGMTTRYPDTLATRLNHLVAEANAAYENSEVDIFLRLVHSQEIAYPDETTNNTALTALTNNAEPFEQIESLRLLHGADLITLVRPFDYDNHSGCGIAWLLGRNGSFNGDANYGYSVVSEGSEQIGSTTWYCSDLTMTHELGHNMGSHHDRANAYSEPAYSYSYGYGVSGTFGTIMSYLHPEIDRFSNPDLTCFHGDVTYPCGIDENAPDSAHNTLSLNTAAASVAAFRQARYLGDINEDGQVTVEDSLLSLVILTDQAPPDTVSSYQDINGDGKIGLAESIYILQQNRQ</sequence>
<dbReference type="Pfam" id="PF13583">
    <property type="entry name" value="Reprolysin_4"/>
    <property type="match status" value="1"/>
</dbReference>
<feature type="signal peptide" evidence="2">
    <location>
        <begin position="1"/>
        <end position="21"/>
    </location>
</feature>
<proteinExistence type="predicted"/>
<dbReference type="SUPFAM" id="SSF55486">
    <property type="entry name" value="Metalloproteases ('zincins'), catalytic domain"/>
    <property type="match status" value="1"/>
</dbReference>
<dbReference type="EMBL" id="FQXS01000009">
    <property type="protein sequence ID" value="SHH77361.1"/>
    <property type="molecule type" value="Genomic_DNA"/>
</dbReference>
<dbReference type="RefSeq" id="WP_143165968.1">
    <property type="nucleotide sequence ID" value="NZ_FQXS01000009.1"/>
</dbReference>
<keyword evidence="2" id="KW-0732">Signal</keyword>
<evidence type="ECO:0000313" key="3">
    <source>
        <dbReference type="EMBL" id="SHH77361.1"/>
    </source>
</evidence>
<feature type="chain" id="PRO_5012635528" evidence="2">
    <location>
        <begin position="22"/>
        <end position="500"/>
    </location>
</feature>
<keyword evidence="4" id="KW-1185">Reference proteome</keyword>
<dbReference type="OrthoDB" id="9178925at2"/>
<dbReference type="GO" id="GO:0000272">
    <property type="term" value="P:polysaccharide catabolic process"/>
    <property type="evidence" value="ECO:0007669"/>
    <property type="project" value="InterPro"/>
</dbReference>
<evidence type="ECO:0000256" key="1">
    <source>
        <dbReference type="SAM" id="MobiDB-lite"/>
    </source>
</evidence>
<name>A0A1M5VQ01_9BACT</name>
<dbReference type="Gene3D" id="3.40.390.10">
    <property type="entry name" value="Collagenase (Catalytic Domain)"/>
    <property type="match status" value="1"/>
</dbReference>
<protein>
    <submittedName>
        <fullName evidence="3">Metallo-peptidase family M12B Reprolysin-like</fullName>
    </submittedName>
</protein>
<evidence type="ECO:0000313" key="4">
    <source>
        <dbReference type="Proteomes" id="UP000184139"/>
    </source>
</evidence>
<accession>A0A1M5VQ01</accession>
<dbReference type="Gene3D" id="1.10.1330.10">
    <property type="entry name" value="Dockerin domain"/>
    <property type="match status" value="1"/>
</dbReference>
<gene>
    <name evidence="3" type="ORF">SAMN02745124_01808</name>
</gene>
<feature type="region of interest" description="Disordered" evidence="1">
    <location>
        <begin position="160"/>
        <end position="197"/>
    </location>
</feature>
<dbReference type="SUPFAM" id="SSF63446">
    <property type="entry name" value="Type I dockerin domain"/>
    <property type="match status" value="1"/>
</dbReference>
<dbReference type="InterPro" id="IPR024079">
    <property type="entry name" value="MetalloPept_cat_dom_sf"/>
</dbReference>